<dbReference type="HOGENOM" id="CLU_3086148_0_0_6"/>
<dbReference type="AlphaFoldDB" id="B7VRN6"/>
<organism evidence="1 2">
    <name type="scientific">Vibrio atlanticus (strain LGP32)</name>
    <name type="common">Vibrio splendidus (strain Mel32)</name>
    <dbReference type="NCBI Taxonomy" id="575788"/>
    <lineage>
        <taxon>Bacteria</taxon>
        <taxon>Pseudomonadati</taxon>
        <taxon>Pseudomonadota</taxon>
        <taxon>Gammaproteobacteria</taxon>
        <taxon>Vibrionales</taxon>
        <taxon>Vibrionaceae</taxon>
        <taxon>Vibrio</taxon>
    </lineage>
</organism>
<evidence type="ECO:0000313" key="1">
    <source>
        <dbReference type="EMBL" id="CAV26255.1"/>
    </source>
</evidence>
<dbReference type="EMBL" id="FM954973">
    <property type="protein sequence ID" value="CAV26255.1"/>
    <property type="molecule type" value="Genomic_DNA"/>
</dbReference>
<accession>B7VRN6</accession>
<protein>
    <submittedName>
        <fullName evidence="1">Uncharacterized protein</fullName>
    </submittedName>
</protein>
<name>B7VRN6_VIBA3</name>
<reference evidence="1 2" key="1">
    <citation type="submission" date="2009-02" db="EMBL/GenBank/DDBJ databases">
        <title>Vibrio splendidus str. LGP32 complete genome.</title>
        <authorList>
            <person name="Mazel D."/>
            <person name="Le Roux F."/>
        </authorList>
    </citation>
    <scope>NUCLEOTIDE SEQUENCE [LARGE SCALE GENOMIC DNA]</scope>
    <source>
        <strain evidence="1 2">LGP32</strain>
    </source>
</reference>
<dbReference type="STRING" id="575788.VS_II0624"/>
<sequence length="52" mass="5776">MTKTLITLLISILLGTIYIGGILESETSVSELTIEQYINNSRYNMPLVSLSK</sequence>
<proteinExistence type="predicted"/>
<dbReference type="KEGG" id="vsp:VS_II0624"/>
<gene>
    <name evidence="1" type="ordered locus">VS_II0624</name>
</gene>
<evidence type="ECO:0000313" key="2">
    <source>
        <dbReference type="Proteomes" id="UP000009100"/>
    </source>
</evidence>
<dbReference type="Proteomes" id="UP000009100">
    <property type="component" value="Chromosome 2"/>
</dbReference>